<name>A0A0M4EIS7_DROBS</name>
<feature type="region of interest" description="Disordered" evidence="11">
    <location>
        <begin position="464"/>
        <end position="533"/>
    </location>
</feature>
<dbReference type="AlphaFoldDB" id="A0A0M4EIS7"/>
<dbReference type="PANTHER" id="PTHR44329:SF253">
    <property type="entry name" value="KINASE SUPPRESSOR OF RAS 2"/>
    <property type="match status" value="1"/>
</dbReference>
<dbReference type="InterPro" id="IPR011009">
    <property type="entry name" value="Kinase-like_dom_sf"/>
</dbReference>
<sequence length="1053" mass="115267">MSSSAAAQLTAPPVSKNNSANSSNNNTAATASESNLIIIQDMIDLSANHLEGLRTQCATSATLTQQEIRCLESKLVRYFSELLLTKARLNERIPANGLLPHQQATGNELRQWLRVVGLSPESLNVCLASLTTLEQSLQLSDEDLKQLLTQNQPSNQHGEELRRLTKAMHNLRKCMETLESNGAIAPSSDPEQWHWDSWDRPHAHHMHRGSIGNIGANLNTASPRAHHRQHQHAHTNSKSKGSNNSTSSSRSEPQNQQQQQQHQHHNYQQQPLTGSQMTLTLTPSPPNSPFTPASTASNSGTPQRSRSTTTAAGGTPPPAKKHQTLFMHNNTSAGAADAAGSEQPPRPPRSRLPTDPSPDSHSSASSSDNFVDCSSNSSSSNILLVPPSPGVAQVGMGHAIKHRFSKWYGFMATCKLCQKQMLSHGLKCIDCKYICHKSCAQHVPLSCGLPPEYIHEFRQQTQGWEHVGSNSSSKASPVPKKSTLGKPQLQQQQLHHGDSSSPSSSCNSSTPSSPALFQQQQLQQQQQHHQQLQIATPNALQLKPNPSLAHAQHQQQSQFNFPNVTITSISTSNSNTSAAQTLISNESSAAANETLANGNNNCNNGGGGSGSTSSHSSSNNVCNNSSSNSNSNNNSSSNSHSNMNCINGHLSSLISSQASTHSAASQASHVSSSSTATYTSSLVNSGSFFPRKLSNAGVDKRTPFTSEFTDTHKSNDSDKTVSLSGSASTDSDRTPVRLDSTEDGDSGQWRQNSISLKEWDIPYGDLHLLERIGQGRFGTVHRALWHGDVAVKLLNEDYLQDEHMLETFRSEVANFKKTRHENLVLFMGACMNPPYLAIVTSLCKGNTLYTYIHQRREKFAMNRTLLIAQQIAQGMGYLHARDIIHKDLRTKNIFIENGKVIITDFGLFSSTKLLYCDMGLGIPHNWLCYLAPELIRALKPYKPAGECLEFSAPSDVYSFGTVWYELICGEFTFKDQPAESIIWQVGRGMKQSLANLQSGRDVKDLLMHCWAYEKGNRPDFAILLQLLENLPKKRLARSPSHPVNLSRSAESVF</sequence>
<feature type="compositionally biased region" description="Basic and acidic residues" evidence="11">
    <location>
        <begin position="709"/>
        <end position="719"/>
    </location>
</feature>
<dbReference type="Gene3D" id="3.30.60.20">
    <property type="match status" value="1"/>
</dbReference>
<dbReference type="PROSITE" id="PS50081">
    <property type="entry name" value="ZF_DAG_PE_2"/>
    <property type="match status" value="1"/>
</dbReference>
<keyword evidence="3 9" id="KW-0547">Nucleotide-binding</keyword>
<evidence type="ECO:0000256" key="3">
    <source>
        <dbReference type="ARBA" id="ARBA00022741"/>
    </source>
</evidence>
<organism evidence="14 15">
    <name type="scientific">Drosophila busckii</name>
    <name type="common">Fruit fly</name>
    <dbReference type="NCBI Taxonomy" id="30019"/>
    <lineage>
        <taxon>Eukaryota</taxon>
        <taxon>Metazoa</taxon>
        <taxon>Ecdysozoa</taxon>
        <taxon>Arthropoda</taxon>
        <taxon>Hexapoda</taxon>
        <taxon>Insecta</taxon>
        <taxon>Pterygota</taxon>
        <taxon>Neoptera</taxon>
        <taxon>Endopterygota</taxon>
        <taxon>Diptera</taxon>
        <taxon>Brachycera</taxon>
        <taxon>Muscomorpha</taxon>
        <taxon>Ephydroidea</taxon>
        <taxon>Drosophilidae</taxon>
        <taxon>Drosophila</taxon>
    </lineage>
</organism>
<dbReference type="InterPro" id="IPR046861">
    <property type="entry name" value="SAM_KSR1_N"/>
</dbReference>
<evidence type="ECO:0000256" key="2">
    <source>
        <dbReference type="ARBA" id="ARBA00022723"/>
    </source>
</evidence>
<keyword evidence="2" id="KW-0479">Metal-binding</keyword>
<keyword evidence="4" id="KW-0418">Kinase</keyword>
<dbReference type="InterPro" id="IPR025561">
    <property type="entry name" value="KSR_SAM-like_dom"/>
</dbReference>
<dbReference type="Pfam" id="PF20406">
    <property type="entry name" value="SAM_KSR1_N"/>
    <property type="match status" value="1"/>
</dbReference>
<dbReference type="CDD" id="cd20812">
    <property type="entry name" value="C1_KSR"/>
    <property type="match status" value="1"/>
</dbReference>
<keyword evidence="15" id="KW-1185">Reference proteome</keyword>
<feature type="region of interest" description="Disordered" evidence="11">
    <location>
        <begin position="602"/>
        <end position="643"/>
    </location>
</feature>
<comment type="catalytic activity">
    <reaction evidence="8">
        <text>L-seryl-[protein] + ATP = O-phospho-L-seryl-[protein] + ADP + H(+)</text>
        <dbReference type="Rhea" id="RHEA:17989"/>
        <dbReference type="Rhea" id="RHEA-COMP:9863"/>
        <dbReference type="Rhea" id="RHEA-COMP:11604"/>
        <dbReference type="ChEBI" id="CHEBI:15378"/>
        <dbReference type="ChEBI" id="CHEBI:29999"/>
        <dbReference type="ChEBI" id="CHEBI:30616"/>
        <dbReference type="ChEBI" id="CHEBI:83421"/>
        <dbReference type="ChEBI" id="CHEBI:456216"/>
        <dbReference type="EC" id="2.7.11.1"/>
    </reaction>
</comment>
<feature type="region of interest" description="Disordered" evidence="11">
    <location>
        <begin position="204"/>
        <end position="373"/>
    </location>
</feature>
<feature type="region of interest" description="Disordered" evidence="11">
    <location>
        <begin position="1"/>
        <end position="27"/>
    </location>
</feature>
<evidence type="ECO:0000256" key="5">
    <source>
        <dbReference type="ARBA" id="ARBA00022833"/>
    </source>
</evidence>
<feature type="domain" description="Protein kinase" evidence="12">
    <location>
        <begin position="766"/>
        <end position="1030"/>
    </location>
</feature>
<proteinExistence type="predicted"/>
<protein>
    <submittedName>
        <fullName evidence="14">Ksr</fullName>
    </submittedName>
</protein>
<evidence type="ECO:0000256" key="4">
    <source>
        <dbReference type="ARBA" id="ARBA00022777"/>
    </source>
</evidence>
<dbReference type="SMART" id="SM00109">
    <property type="entry name" value="C1"/>
    <property type="match status" value="1"/>
</dbReference>
<dbReference type="InterPro" id="IPR002219">
    <property type="entry name" value="PKC_DAG/PE"/>
</dbReference>
<feature type="compositionally biased region" description="Low complexity" evidence="11">
    <location>
        <begin position="499"/>
        <end position="533"/>
    </location>
</feature>
<feature type="compositionally biased region" description="Basic residues" evidence="11">
    <location>
        <begin position="224"/>
        <end position="237"/>
    </location>
</feature>
<dbReference type="PANTHER" id="PTHR44329">
    <property type="entry name" value="SERINE/THREONINE-PROTEIN KINASE TNNI3K-RELATED"/>
    <property type="match status" value="1"/>
</dbReference>
<dbReference type="OrthoDB" id="774951at2759"/>
<feature type="compositionally biased region" description="Polar residues" evidence="11">
    <location>
        <begin position="298"/>
        <end position="307"/>
    </location>
</feature>
<feature type="binding site" evidence="9">
    <location>
        <position position="792"/>
    </location>
    <ligand>
        <name>ATP</name>
        <dbReference type="ChEBI" id="CHEBI:30616"/>
    </ligand>
</feature>
<evidence type="ECO:0000256" key="11">
    <source>
        <dbReference type="SAM" id="MobiDB-lite"/>
    </source>
</evidence>
<dbReference type="Proteomes" id="UP000494163">
    <property type="component" value="Chromosome 3R"/>
</dbReference>
<keyword evidence="6 9" id="KW-0067">ATP-binding</keyword>
<feature type="compositionally biased region" description="Low complexity" evidence="11">
    <location>
        <begin position="17"/>
        <end position="27"/>
    </location>
</feature>
<dbReference type="FunFam" id="3.30.200.20:FF:000034">
    <property type="entry name" value="Kinase suppressor of Ras 1"/>
    <property type="match status" value="1"/>
</dbReference>
<dbReference type="InterPro" id="IPR046933">
    <property type="entry name" value="SAM_KSR1_N_sf"/>
</dbReference>
<dbReference type="PROSITE" id="PS00109">
    <property type="entry name" value="PROTEIN_KINASE_TYR"/>
    <property type="match status" value="1"/>
</dbReference>
<dbReference type="InterPro" id="IPR000719">
    <property type="entry name" value="Prot_kinase_dom"/>
</dbReference>
<dbReference type="InterPro" id="IPR046349">
    <property type="entry name" value="C1-like_sf"/>
</dbReference>
<feature type="coiled-coil region" evidence="10">
    <location>
        <begin position="130"/>
        <end position="181"/>
    </location>
</feature>
<dbReference type="InterPro" id="IPR008266">
    <property type="entry name" value="Tyr_kinase_AS"/>
</dbReference>
<dbReference type="InterPro" id="IPR013761">
    <property type="entry name" value="SAM/pointed_sf"/>
</dbReference>
<dbReference type="GO" id="GO:0046872">
    <property type="term" value="F:metal ion binding"/>
    <property type="evidence" value="ECO:0007669"/>
    <property type="project" value="UniProtKB-KW"/>
</dbReference>
<comment type="catalytic activity">
    <reaction evidence="7">
        <text>L-threonyl-[protein] + ATP = O-phospho-L-threonyl-[protein] + ADP + H(+)</text>
        <dbReference type="Rhea" id="RHEA:46608"/>
        <dbReference type="Rhea" id="RHEA-COMP:11060"/>
        <dbReference type="Rhea" id="RHEA-COMP:11605"/>
        <dbReference type="ChEBI" id="CHEBI:15378"/>
        <dbReference type="ChEBI" id="CHEBI:30013"/>
        <dbReference type="ChEBI" id="CHEBI:30616"/>
        <dbReference type="ChEBI" id="CHEBI:61977"/>
        <dbReference type="ChEBI" id="CHEBI:456216"/>
        <dbReference type="EC" id="2.7.11.1"/>
    </reaction>
</comment>
<dbReference type="SUPFAM" id="SSF56112">
    <property type="entry name" value="Protein kinase-like (PK-like)"/>
    <property type="match status" value="1"/>
</dbReference>
<dbReference type="STRING" id="30019.A0A0M4EIS7"/>
<evidence type="ECO:0000259" key="12">
    <source>
        <dbReference type="PROSITE" id="PS50011"/>
    </source>
</evidence>
<dbReference type="InterPro" id="IPR051681">
    <property type="entry name" value="Ser/Thr_Kinases-Pseudokinases"/>
</dbReference>
<dbReference type="Gene3D" id="3.30.200.20">
    <property type="entry name" value="Phosphorylase Kinase, domain 1"/>
    <property type="match status" value="1"/>
</dbReference>
<dbReference type="Gene3D" id="1.10.510.10">
    <property type="entry name" value="Transferase(Phosphotransferase) domain 1"/>
    <property type="match status" value="1"/>
</dbReference>
<feature type="compositionally biased region" description="Low complexity" evidence="11">
    <location>
        <begin position="611"/>
        <end position="642"/>
    </location>
</feature>
<feature type="compositionally biased region" description="Low complexity" evidence="11">
    <location>
        <begin position="238"/>
        <end position="270"/>
    </location>
</feature>
<evidence type="ECO:0000256" key="6">
    <source>
        <dbReference type="ARBA" id="ARBA00022840"/>
    </source>
</evidence>
<evidence type="ECO:0000259" key="13">
    <source>
        <dbReference type="PROSITE" id="PS50081"/>
    </source>
</evidence>
<evidence type="ECO:0000313" key="15">
    <source>
        <dbReference type="Proteomes" id="UP000494163"/>
    </source>
</evidence>
<dbReference type="OMA" id="DSWDRPH"/>
<feature type="compositionally biased region" description="Polar residues" evidence="11">
    <location>
        <begin position="720"/>
        <end position="729"/>
    </location>
</feature>
<feature type="compositionally biased region" description="Low complexity" evidence="11">
    <location>
        <begin position="469"/>
        <end position="482"/>
    </location>
</feature>
<dbReference type="CDD" id="cd14063">
    <property type="entry name" value="PK_KSR"/>
    <property type="match status" value="1"/>
</dbReference>
<keyword evidence="1" id="KW-0808">Transferase</keyword>
<evidence type="ECO:0000256" key="8">
    <source>
        <dbReference type="ARBA" id="ARBA00048679"/>
    </source>
</evidence>
<accession>A0A0M4EIS7</accession>
<dbReference type="Pfam" id="PF13543">
    <property type="entry name" value="SAM_KSR1"/>
    <property type="match status" value="1"/>
</dbReference>
<reference evidence="14 15" key="1">
    <citation type="submission" date="2015-08" db="EMBL/GenBank/DDBJ databases">
        <title>Ancestral chromatin configuration constrains chromatin evolution on differentiating sex chromosomes in Drosophila.</title>
        <authorList>
            <person name="Zhou Q."/>
            <person name="Bachtrog D."/>
        </authorList>
    </citation>
    <scope>NUCLEOTIDE SEQUENCE [LARGE SCALE GENOMIC DNA]</scope>
    <source>
        <tissue evidence="14">Whole larvae</tissue>
    </source>
</reference>
<dbReference type="InterPro" id="IPR017441">
    <property type="entry name" value="Protein_kinase_ATP_BS"/>
</dbReference>
<gene>
    <name evidence="14" type="ORF">Dbus_chr3Rg1396</name>
</gene>
<feature type="region of interest" description="Disordered" evidence="11">
    <location>
        <begin position="706"/>
        <end position="749"/>
    </location>
</feature>
<feature type="compositionally biased region" description="Basic and acidic residues" evidence="11">
    <location>
        <begin position="730"/>
        <end position="740"/>
    </location>
</feature>
<dbReference type="FunFam" id="1.10.510.10:FF:000107">
    <property type="entry name" value="kinase suppressor of Ras 1"/>
    <property type="match status" value="1"/>
</dbReference>
<feature type="domain" description="Phorbol-ester/DAG-type" evidence="13">
    <location>
        <begin position="401"/>
        <end position="447"/>
    </location>
</feature>
<dbReference type="Gene3D" id="6.10.140.1120">
    <property type="match status" value="1"/>
</dbReference>
<dbReference type="GO" id="GO:0005524">
    <property type="term" value="F:ATP binding"/>
    <property type="evidence" value="ECO:0007669"/>
    <property type="project" value="UniProtKB-UniRule"/>
</dbReference>
<dbReference type="PROSITE" id="PS00479">
    <property type="entry name" value="ZF_DAG_PE_1"/>
    <property type="match status" value="1"/>
</dbReference>
<feature type="compositionally biased region" description="Low complexity" evidence="11">
    <location>
        <begin position="353"/>
        <end position="373"/>
    </location>
</feature>
<evidence type="ECO:0000313" key="14">
    <source>
        <dbReference type="EMBL" id="ALC46646.1"/>
    </source>
</evidence>
<dbReference type="Pfam" id="PF07714">
    <property type="entry name" value="PK_Tyr_Ser-Thr"/>
    <property type="match status" value="1"/>
</dbReference>
<keyword evidence="10" id="KW-0175">Coiled coil</keyword>
<dbReference type="PROSITE" id="PS50011">
    <property type="entry name" value="PROTEIN_KINASE_DOM"/>
    <property type="match status" value="1"/>
</dbReference>
<dbReference type="Pfam" id="PF00130">
    <property type="entry name" value="C1_1"/>
    <property type="match status" value="1"/>
</dbReference>
<dbReference type="Gene3D" id="1.10.150.50">
    <property type="entry name" value="Transcription Factor, Ets-1"/>
    <property type="match status" value="1"/>
</dbReference>
<dbReference type="EMBL" id="CP012526">
    <property type="protein sequence ID" value="ALC46646.1"/>
    <property type="molecule type" value="Genomic_DNA"/>
</dbReference>
<evidence type="ECO:0000256" key="7">
    <source>
        <dbReference type="ARBA" id="ARBA00047899"/>
    </source>
</evidence>
<evidence type="ECO:0000256" key="10">
    <source>
        <dbReference type="SAM" id="Coils"/>
    </source>
</evidence>
<dbReference type="InterPro" id="IPR001245">
    <property type="entry name" value="Ser-Thr/Tyr_kinase_cat_dom"/>
</dbReference>
<dbReference type="SUPFAM" id="SSF57889">
    <property type="entry name" value="Cysteine-rich domain"/>
    <property type="match status" value="1"/>
</dbReference>
<keyword evidence="5" id="KW-0862">Zinc</keyword>
<dbReference type="PROSITE" id="PS00107">
    <property type="entry name" value="PROTEIN_KINASE_ATP"/>
    <property type="match status" value="1"/>
</dbReference>
<dbReference type="GO" id="GO:0004674">
    <property type="term" value="F:protein serine/threonine kinase activity"/>
    <property type="evidence" value="ECO:0007669"/>
    <property type="project" value="UniProtKB-EC"/>
</dbReference>
<evidence type="ECO:0000256" key="1">
    <source>
        <dbReference type="ARBA" id="ARBA00022679"/>
    </source>
</evidence>
<evidence type="ECO:0000256" key="9">
    <source>
        <dbReference type="PROSITE-ProRule" id="PRU10141"/>
    </source>
</evidence>